<proteinExistence type="predicted"/>
<name>A0AAF0ZKF2_SOLVR</name>
<reference evidence="2" key="1">
    <citation type="submission" date="2023-08" db="EMBL/GenBank/DDBJ databases">
        <title>A de novo genome assembly of Solanum verrucosum Schlechtendal, a Mexican diploid species geographically isolated from the other diploid A-genome species in potato relatives.</title>
        <authorList>
            <person name="Hosaka K."/>
        </authorList>
    </citation>
    <scope>NUCLEOTIDE SEQUENCE</scope>
    <source>
        <tissue evidence="2">Young leaves</tissue>
    </source>
</reference>
<dbReference type="Proteomes" id="UP001234989">
    <property type="component" value="Chromosome 8"/>
</dbReference>
<organism evidence="2 3">
    <name type="scientific">Solanum verrucosum</name>
    <dbReference type="NCBI Taxonomy" id="315347"/>
    <lineage>
        <taxon>Eukaryota</taxon>
        <taxon>Viridiplantae</taxon>
        <taxon>Streptophyta</taxon>
        <taxon>Embryophyta</taxon>
        <taxon>Tracheophyta</taxon>
        <taxon>Spermatophyta</taxon>
        <taxon>Magnoliopsida</taxon>
        <taxon>eudicotyledons</taxon>
        <taxon>Gunneridae</taxon>
        <taxon>Pentapetalae</taxon>
        <taxon>asterids</taxon>
        <taxon>lamiids</taxon>
        <taxon>Solanales</taxon>
        <taxon>Solanaceae</taxon>
        <taxon>Solanoideae</taxon>
        <taxon>Solaneae</taxon>
        <taxon>Solanum</taxon>
    </lineage>
</organism>
<dbReference type="Pfam" id="PF20167">
    <property type="entry name" value="Transposase_32"/>
    <property type="match status" value="1"/>
</dbReference>
<dbReference type="PANTHER" id="PTHR33180">
    <property type="entry name" value="PHOTOSYSTEM II CP43 REACTION CENTER PROTEIN"/>
    <property type="match status" value="1"/>
</dbReference>
<protein>
    <recommendedName>
        <fullName evidence="1">Putative plant transposon protein domain-containing protein</fullName>
    </recommendedName>
</protein>
<dbReference type="AlphaFoldDB" id="A0AAF0ZKF2"/>
<keyword evidence="3" id="KW-1185">Reference proteome</keyword>
<dbReference type="EMBL" id="CP133619">
    <property type="protein sequence ID" value="WMV41075.1"/>
    <property type="molecule type" value="Genomic_DNA"/>
</dbReference>
<sequence length="137" mass="15404">MNIASRYWFDFISSTIMQFQNESILHHPKVACLGSFMARRRIDLGLLVLQEMVVRAKQTLTSLPFPILISELCRRAGVPRDPASDIESGRLDSEFTGRIPWFASENANSGVEVGTGVEVGKDMYGFRSWTSQEFGKV</sequence>
<feature type="domain" description="Putative plant transposon protein" evidence="1">
    <location>
        <begin position="1"/>
        <end position="79"/>
    </location>
</feature>
<evidence type="ECO:0000313" key="2">
    <source>
        <dbReference type="EMBL" id="WMV41075.1"/>
    </source>
</evidence>
<accession>A0AAF0ZKF2</accession>
<gene>
    <name evidence="2" type="ORF">MTR67_034460</name>
</gene>
<evidence type="ECO:0000259" key="1">
    <source>
        <dbReference type="Pfam" id="PF20167"/>
    </source>
</evidence>
<dbReference type="InterPro" id="IPR046796">
    <property type="entry name" value="Transposase_32_dom"/>
</dbReference>
<dbReference type="PANTHER" id="PTHR33180:SF31">
    <property type="entry name" value="POLYPROTEIN PROTEIN"/>
    <property type="match status" value="1"/>
</dbReference>
<evidence type="ECO:0000313" key="3">
    <source>
        <dbReference type="Proteomes" id="UP001234989"/>
    </source>
</evidence>